<name>A0ACC0ZRW9_9ROSI</name>
<sequence length="41" mass="4662">MLLNVGAHLISKLPMKSTVEIITGHIIYITHFLGFILYCFL</sequence>
<accession>A0ACC0ZRW9</accession>
<protein>
    <submittedName>
        <fullName evidence="1">Uncharacterized protein</fullName>
    </submittedName>
</protein>
<proteinExistence type="predicted"/>
<comment type="caution">
    <text evidence="1">The sequence shown here is derived from an EMBL/GenBank/DDBJ whole genome shotgun (WGS) entry which is preliminary data.</text>
</comment>
<keyword evidence="2" id="KW-1185">Reference proteome</keyword>
<dbReference type="Proteomes" id="UP001164250">
    <property type="component" value="Chromosome 15"/>
</dbReference>
<organism evidence="1 2">
    <name type="scientific">Pistacia atlantica</name>
    <dbReference type="NCBI Taxonomy" id="434234"/>
    <lineage>
        <taxon>Eukaryota</taxon>
        <taxon>Viridiplantae</taxon>
        <taxon>Streptophyta</taxon>
        <taxon>Embryophyta</taxon>
        <taxon>Tracheophyta</taxon>
        <taxon>Spermatophyta</taxon>
        <taxon>Magnoliopsida</taxon>
        <taxon>eudicotyledons</taxon>
        <taxon>Gunneridae</taxon>
        <taxon>Pentapetalae</taxon>
        <taxon>rosids</taxon>
        <taxon>malvids</taxon>
        <taxon>Sapindales</taxon>
        <taxon>Anacardiaceae</taxon>
        <taxon>Pistacia</taxon>
    </lineage>
</organism>
<gene>
    <name evidence="1" type="ORF">Patl1_33353</name>
</gene>
<evidence type="ECO:0000313" key="1">
    <source>
        <dbReference type="EMBL" id="KAJ0074948.1"/>
    </source>
</evidence>
<reference evidence="2" key="1">
    <citation type="journal article" date="2023" name="G3 (Bethesda)">
        <title>Genome assembly and association tests identify interacting loci associated with vigor, precocity, and sex in interspecific pistachio rootstocks.</title>
        <authorList>
            <person name="Palmer W."/>
            <person name="Jacygrad E."/>
            <person name="Sagayaradj S."/>
            <person name="Cavanaugh K."/>
            <person name="Han R."/>
            <person name="Bertier L."/>
            <person name="Beede B."/>
            <person name="Kafkas S."/>
            <person name="Golino D."/>
            <person name="Preece J."/>
            <person name="Michelmore R."/>
        </authorList>
    </citation>
    <scope>NUCLEOTIDE SEQUENCE [LARGE SCALE GENOMIC DNA]</scope>
</reference>
<dbReference type="EMBL" id="CM047910">
    <property type="protein sequence ID" value="KAJ0074948.1"/>
    <property type="molecule type" value="Genomic_DNA"/>
</dbReference>
<evidence type="ECO:0000313" key="2">
    <source>
        <dbReference type="Proteomes" id="UP001164250"/>
    </source>
</evidence>